<keyword evidence="2" id="KW-0732">Signal</keyword>
<gene>
    <name evidence="3" type="ORF">Ae201684_007407</name>
</gene>
<evidence type="ECO:0000313" key="4">
    <source>
        <dbReference type="Proteomes" id="UP000481153"/>
    </source>
</evidence>
<name>A0A6G0X8J3_9STRA</name>
<keyword evidence="4" id="KW-1185">Reference proteome</keyword>
<evidence type="ECO:0000256" key="2">
    <source>
        <dbReference type="SAM" id="SignalP"/>
    </source>
</evidence>
<comment type="caution">
    <text evidence="3">The sequence shown here is derived from an EMBL/GenBank/DDBJ whole genome shotgun (WGS) entry which is preliminary data.</text>
</comment>
<dbReference type="OrthoDB" id="75510at2759"/>
<dbReference type="Proteomes" id="UP000481153">
    <property type="component" value="Unassembled WGS sequence"/>
</dbReference>
<evidence type="ECO:0000313" key="3">
    <source>
        <dbReference type="EMBL" id="KAF0736388.1"/>
    </source>
</evidence>
<evidence type="ECO:0000256" key="1">
    <source>
        <dbReference type="SAM" id="MobiDB-lite"/>
    </source>
</evidence>
<feature type="region of interest" description="Disordered" evidence="1">
    <location>
        <begin position="172"/>
        <end position="202"/>
    </location>
</feature>
<sequence>MKIVAVLAVLVAAVDALRAANATLPTPTQASGVCKLQFTSPCDQSSECGDLNGFNLTCIKSGTNKQCGCNGGSANCQKNSTSAEIAYQFDECTSTRRCVSGSGFTALDANPNKTCEEPLYCVQEQNPDLVAILKSFCHTCGSCKTQNVKNEKDPNESRFDCSKICPTPAPTTVVPTDAPTEGPTRAPKTSAPTSTVAAPAAGGSSSANSLAIGALAIAVVAAQLA</sequence>
<dbReference type="AlphaFoldDB" id="A0A6G0X8J3"/>
<protein>
    <recommendedName>
        <fullName evidence="5">Secreted protein</fullName>
    </recommendedName>
</protein>
<reference evidence="3 4" key="1">
    <citation type="submission" date="2019-07" db="EMBL/GenBank/DDBJ databases">
        <title>Genomics analysis of Aphanomyces spp. identifies a new class of oomycete effector associated with host adaptation.</title>
        <authorList>
            <person name="Gaulin E."/>
        </authorList>
    </citation>
    <scope>NUCLEOTIDE SEQUENCE [LARGE SCALE GENOMIC DNA]</scope>
    <source>
        <strain evidence="3 4">ATCC 201684</strain>
    </source>
</reference>
<proteinExistence type="predicted"/>
<feature type="signal peptide" evidence="2">
    <location>
        <begin position="1"/>
        <end position="16"/>
    </location>
</feature>
<dbReference type="VEuPathDB" id="FungiDB:AeMF1_021252"/>
<organism evidence="3 4">
    <name type="scientific">Aphanomyces euteiches</name>
    <dbReference type="NCBI Taxonomy" id="100861"/>
    <lineage>
        <taxon>Eukaryota</taxon>
        <taxon>Sar</taxon>
        <taxon>Stramenopiles</taxon>
        <taxon>Oomycota</taxon>
        <taxon>Saprolegniomycetes</taxon>
        <taxon>Saprolegniales</taxon>
        <taxon>Verrucalvaceae</taxon>
        <taxon>Aphanomyces</taxon>
    </lineage>
</organism>
<feature type="chain" id="PRO_5026003883" description="Secreted protein" evidence="2">
    <location>
        <begin position="17"/>
        <end position="225"/>
    </location>
</feature>
<accession>A0A6G0X8J3</accession>
<dbReference type="EMBL" id="VJMJ01000089">
    <property type="protein sequence ID" value="KAF0736388.1"/>
    <property type="molecule type" value="Genomic_DNA"/>
</dbReference>
<evidence type="ECO:0008006" key="5">
    <source>
        <dbReference type="Google" id="ProtNLM"/>
    </source>
</evidence>